<dbReference type="CDD" id="cd09917">
    <property type="entry name" value="F-box_SF"/>
    <property type="match status" value="1"/>
</dbReference>
<dbReference type="SUPFAM" id="SSF81383">
    <property type="entry name" value="F-box domain"/>
    <property type="match status" value="1"/>
</dbReference>
<protein>
    <recommendedName>
        <fullName evidence="1">F-box domain-containing protein</fullName>
    </recommendedName>
</protein>
<evidence type="ECO:0000313" key="3">
    <source>
        <dbReference type="Proteomes" id="UP000294933"/>
    </source>
</evidence>
<organism evidence="2 3">
    <name type="scientific">Rickenella mellea</name>
    <dbReference type="NCBI Taxonomy" id="50990"/>
    <lineage>
        <taxon>Eukaryota</taxon>
        <taxon>Fungi</taxon>
        <taxon>Dikarya</taxon>
        <taxon>Basidiomycota</taxon>
        <taxon>Agaricomycotina</taxon>
        <taxon>Agaricomycetes</taxon>
        <taxon>Hymenochaetales</taxon>
        <taxon>Rickenellaceae</taxon>
        <taxon>Rickenella</taxon>
    </lineage>
</organism>
<dbReference type="PROSITE" id="PS50181">
    <property type="entry name" value="FBOX"/>
    <property type="match status" value="1"/>
</dbReference>
<keyword evidence="3" id="KW-1185">Reference proteome</keyword>
<dbReference type="STRING" id="50990.A0A4Y7QJH9"/>
<evidence type="ECO:0000313" key="2">
    <source>
        <dbReference type="EMBL" id="TDL27050.1"/>
    </source>
</evidence>
<dbReference type="SMART" id="SM00256">
    <property type="entry name" value="FBOX"/>
    <property type="match status" value="1"/>
</dbReference>
<dbReference type="AlphaFoldDB" id="A0A4Y7QJH9"/>
<dbReference type="VEuPathDB" id="FungiDB:BD410DRAFT_783204"/>
<feature type="domain" description="F-box" evidence="1">
    <location>
        <begin position="20"/>
        <end position="69"/>
    </location>
</feature>
<dbReference type="Proteomes" id="UP000294933">
    <property type="component" value="Unassembled WGS sequence"/>
</dbReference>
<reference evidence="2 3" key="1">
    <citation type="submission" date="2018-06" db="EMBL/GenBank/DDBJ databases">
        <title>A transcriptomic atlas of mushroom development highlights an independent origin of complex multicellularity.</title>
        <authorList>
            <consortium name="DOE Joint Genome Institute"/>
            <person name="Krizsan K."/>
            <person name="Almasi E."/>
            <person name="Merenyi Z."/>
            <person name="Sahu N."/>
            <person name="Viragh M."/>
            <person name="Koszo T."/>
            <person name="Mondo S."/>
            <person name="Kiss B."/>
            <person name="Balint B."/>
            <person name="Kues U."/>
            <person name="Barry K."/>
            <person name="Hegedus J.C."/>
            <person name="Henrissat B."/>
            <person name="Johnson J."/>
            <person name="Lipzen A."/>
            <person name="Ohm R."/>
            <person name="Nagy I."/>
            <person name="Pangilinan J."/>
            <person name="Yan J."/>
            <person name="Xiong Y."/>
            <person name="Grigoriev I.V."/>
            <person name="Hibbett D.S."/>
            <person name="Nagy L.G."/>
        </authorList>
    </citation>
    <scope>NUCLEOTIDE SEQUENCE [LARGE SCALE GENOMIC DNA]</scope>
    <source>
        <strain evidence="2 3">SZMC22713</strain>
    </source>
</reference>
<dbReference type="InterPro" id="IPR036047">
    <property type="entry name" value="F-box-like_dom_sf"/>
</dbReference>
<dbReference type="InterPro" id="IPR001810">
    <property type="entry name" value="F-box_dom"/>
</dbReference>
<sequence>MSRKTLNSSKGTKGKICGRLAVLPSMPLDILLEIFGHLRPIDLLQLSRANKALNKIMMSNSGVSLWKAARRNIPAFPETPGDMSDAEWVHLIFETNCHGPGCKKKGIRKIDWALRIRGCERCWKENVVWSGRFAQQFPELELEVMQLLPYSSTGGWAYRYLSNNQFYWRPAILALSKVLDEYTKNIQLRKPGAEAAVNAFRKVQAARAETAVKYASVCKAWESDAADNRRKTLQILSDDRIHEVSARFMNLGWSSEHVEELKRHNLVRQSKELTERVWVNIRPQLEKELQKRRYNRRRTDICILFEDYLVKNWGDGLRNLFWGIIDMIDIASLKDIVKTDGTHDLSPNELDQCRDLLPAWADEWLEWARKQILAKIPSTVEEPKETPGNSRVELATSTLTCCFGHGPQYWPEIVAHKCFYNLKFPQVVYDPGLSAIIQSVVHAVGLSPDVATPFQLDAHDVRLKCASTESCVTMGGMSWRDAVEHCSTRHDGKASPSWCLDRGVP</sequence>
<proteinExistence type="predicted"/>
<dbReference type="OrthoDB" id="2322499at2759"/>
<gene>
    <name evidence="2" type="ORF">BD410DRAFT_783204</name>
</gene>
<evidence type="ECO:0000259" key="1">
    <source>
        <dbReference type="PROSITE" id="PS50181"/>
    </source>
</evidence>
<name>A0A4Y7QJH9_9AGAM</name>
<dbReference type="Pfam" id="PF12937">
    <property type="entry name" value="F-box-like"/>
    <property type="match status" value="1"/>
</dbReference>
<dbReference type="EMBL" id="ML170160">
    <property type="protein sequence ID" value="TDL27050.1"/>
    <property type="molecule type" value="Genomic_DNA"/>
</dbReference>
<accession>A0A4Y7QJH9</accession>